<keyword evidence="5" id="KW-1185">Reference proteome</keyword>
<dbReference type="SUPFAM" id="SSF103481">
    <property type="entry name" value="Multidrug resistance efflux transporter EmrE"/>
    <property type="match status" value="2"/>
</dbReference>
<protein>
    <submittedName>
        <fullName evidence="4">DMT family transporter</fullName>
    </submittedName>
</protein>
<feature type="transmembrane region" description="Helical" evidence="1">
    <location>
        <begin position="61"/>
        <end position="80"/>
    </location>
</feature>
<dbReference type="InterPro" id="IPR000620">
    <property type="entry name" value="EamA_dom"/>
</dbReference>
<evidence type="ECO:0000256" key="1">
    <source>
        <dbReference type="SAM" id="Phobius"/>
    </source>
</evidence>
<dbReference type="InterPro" id="IPR037185">
    <property type="entry name" value="EmrE-like"/>
</dbReference>
<gene>
    <name evidence="4" type="ORF">V6E02_00060</name>
</gene>
<dbReference type="EMBL" id="JBAJEX010000001">
    <property type="protein sequence ID" value="MEO1765618.1"/>
    <property type="molecule type" value="Genomic_DNA"/>
</dbReference>
<sequence>MSWFVLALLCAASLAAADALTQKWLARHTAAELVLVRFTLAAVWLVPWLLLHPPHRPAPTFWLWVGTALPLEILAMVLYVRAIRNTPLALTLPYMAFTPVFASAVGWLLLGEKLSTQGLVGVLLVTGGAYVLNLDHARLAEPRSWLAPFAAMLRERGSRLMLAVALIYSVTSVQGKAAMQYMSAMEFGALYFVLLGTLTLLLFGVREPASLRVLMRPGPGALIVAALMGLMVVTHFLALERIQTAYMIAVKRVSILFGILFGALLFGDRRLPRHLFAGGVMVAGVALIVLQKGARP</sequence>
<keyword evidence="2" id="KW-0732">Signal</keyword>
<keyword evidence="1" id="KW-1133">Transmembrane helix</keyword>
<feature type="domain" description="EamA" evidence="3">
    <location>
        <begin position="160"/>
        <end position="289"/>
    </location>
</feature>
<keyword evidence="1" id="KW-0472">Membrane</keyword>
<dbReference type="Gene3D" id="1.10.3730.20">
    <property type="match status" value="1"/>
</dbReference>
<feature type="transmembrane region" description="Helical" evidence="1">
    <location>
        <begin position="118"/>
        <end position="137"/>
    </location>
</feature>
<evidence type="ECO:0000313" key="5">
    <source>
        <dbReference type="Proteomes" id="UP001482231"/>
    </source>
</evidence>
<organism evidence="4 5">
    <name type="scientific">Thiobacter aerophilum</name>
    <dbReference type="NCBI Taxonomy" id="3121275"/>
    <lineage>
        <taxon>Bacteria</taxon>
        <taxon>Pseudomonadati</taxon>
        <taxon>Pseudomonadota</taxon>
        <taxon>Betaproteobacteria</taxon>
        <taxon>Burkholderiales</taxon>
        <taxon>Thiobacteraceae</taxon>
        <taxon>Thiobacter</taxon>
    </lineage>
</organism>
<reference evidence="4 5" key="1">
    <citation type="submission" date="2024-02" db="EMBL/GenBank/DDBJ databases">
        <title>New thermophilic sulfur-oxidizing bacteria from a hot springs of the Uzon caldera (Kamchatka, Russia).</title>
        <authorList>
            <person name="Dukat A.M."/>
            <person name="Elcheninov A.G."/>
            <person name="Frolov E.N."/>
        </authorList>
    </citation>
    <scope>NUCLEOTIDE SEQUENCE [LARGE SCALE GENOMIC DNA]</scope>
    <source>
        <strain evidence="4 5">AK1</strain>
    </source>
</reference>
<keyword evidence="1" id="KW-0812">Transmembrane</keyword>
<evidence type="ECO:0000256" key="2">
    <source>
        <dbReference type="SAM" id="SignalP"/>
    </source>
</evidence>
<feature type="domain" description="EamA" evidence="3">
    <location>
        <begin position="2"/>
        <end position="133"/>
    </location>
</feature>
<feature type="transmembrane region" description="Helical" evidence="1">
    <location>
        <begin position="187"/>
        <end position="205"/>
    </location>
</feature>
<feature type="signal peptide" evidence="2">
    <location>
        <begin position="1"/>
        <end position="17"/>
    </location>
</feature>
<dbReference type="PANTHER" id="PTHR22911:SF137">
    <property type="entry name" value="SOLUTE CARRIER FAMILY 35 MEMBER G2-RELATED"/>
    <property type="match status" value="1"/>
</dbReference>
<accession>A0ABV0EDQ8</accession>
<dbReference type="Proteomes" id="UP001482231">
    <property type="component" value="Unassembled WGS sequence"/>
</dbReference>
<feature type="transmembrane region" description="Helical" evidence="1">
    <location>
        <begin position="217"/>
        <end position="237"/>
    </location>
</feature>
<name>A0ABV0EDQ8_9BURK</name>
<feature type="transmembrane region" description="Helical" evidence="1">
    <location>
        <begin position="249"/>
        <end position="267"/>
    </location>
</feature>
<comment type="caution">
    <text evidence="4">The sequence shown here is derived from an EMBL/GenBank/DDBJ whole genome shotgun (WGS) entry which is preliminary data.</text>
</comment>
<evidence type="ECO:0000313" key="4">
    <source>
        <dbReference type="EMBL" id="MEO1765618.1"/>
    </source>
</evidence>
<evidence type="ECO:0000259" key="3">
    <source>
        <dbReference type="Pfam" id="PF00892"/>
    </source>
</evidence>
<feature type="transmembrane region" description="Helical" evidence="1">
    <location>
        <begin position="92"/>
        <end position="111"/>
    </location>
</feature>
<proteinExistence type="predicted"/>
<dbReference type="PANTHER" id="PTHR22911">
    <property type="entry name" value="ACYL-MALONYL CONDENSING ENZYME-RELATED"/>
    <property type="match status" value="1"/>
</dbReference>
<dbReference type="RefSeq" id="WP_347305934.1">
    <property type="nucleotide sequence ID" value="NZ_JBAJEX010000001.1"/>
</dbReference>
<dbReference type="Pfam" id="PF00892">
    <property type="entry name" value="EamA"/>
    <property type="match status" value="2"/>
</dbReference>
<feature type="transmembrane region" description="Helical" evidence="1">
    <location>
        <begin position="273"/>
        <end position="290"/>
    </location>
</feature>
<feature type="chain" id="PRO_5046985878" evidence="2">
    <location>
        <begin position="18"/>
        <end position="296"/>
    </location>
</feature>
<feature type="transmembrane region" description="Helical" evidence="1">
    <location>
        <begin position="29"/>
        <end position="49"/>
    </location>
</feature>